<keyword evidence="2" id="KW-0677">Repeat</keyword>
<dbReference type="Gene3D" id="3.80.10.10">
    <property type="entry name" value="Ribonuclease Inhibitor"/>
    <property type="match status" value="2"/>
</dbReference>
<organism evidence="3 4">
    <name type="scientific">Australozyma saopauloensis</name>
    <dbReference type="NCBI Taxonomy" id="291208"/>
    <lineage>
        <taxon>Eukaryota</taxon>
        <taxon>Fungi</taxon>
        <taxon>Dikarya</taxon>
        <taxon>Ascomycota</taxon>
        <taxon>Saccharomycotina</taxon>
        <taxon>Pichiomycetes</taxon>
        <taxon>Metschnikowiaceae</taxon>
        <taxon>Australozyma</taxon>
    </lineage>
</organism>
<name>A0AAX4H2U7_9ASCO</name>
<evidence type="ECO:0000313" key="4">
    <source>
        <dbReference type="Proteomes" id="UP001338582"/>
    </source>
</evidence>
<protein>
    <submittedName>
        <fullName evidence="3">Uncharacterized protein</fullName>
    </submittedName>
</protein>
<dbReference type="EMBL" id="CP138894">
    <property type="protein sequence ID" value="WPK22823.1"/>
    <property type="molecule type" value="Genomic_DNA"/>
</dbReference>
<dbReference type="PANTHER" id="PTHR15454">
    <property type="entry name" value="NISCHARIN RELATED"/>
    <property type="match status" value="1"/>
</dbReference>
<dbReference type="InterPro" id="IPR001611">
    <property type="entry name" value="Leu-rich_rpt"/>
</dbReference>
<dbReference type="PROSITE" id="PS51450">
    <property type="entry name" value="LRR"/>
    <property type="match status" value="2"/>
</dbReference>
<dbReference type="Proteomes" id="UP001338582">
    <property type="component" value="Chromosome 1"/>
</dbReference>
<dbReference type="InterPro" id="IPR032675">
    <property type="entry name" value="LRR_dom_sf"/>
</dbReference>
<evidence type="ECO:0000313" key="3">
    <source>
        <dbReference type="EMBL" id="WPK22823.1"/>
    </source>
</evidence>
<dbReference type="KEGG" id="asau:88171108"/>
<keyword evidence="4" id="KW-1185">Reference proteome</keyword>
<sequence>MERDDSSRPGASDSSSLNIDSAISQASLNTSSSAKYSNFNGETNQISNMPDYLPDNTIPVAPMGIPKLYLNGSTYSEKTQQNSSLSTPSVGSDPIANMHSSYVHYADDPKLVVGLNMYDPLFNTPYSISTQNSHIDGQLTNSIAGVPPVQVVQLPPEDHLVVGDYSNELLFHYVTQLEDKPHFNVKTIRIEELSSYDLKVPFSMHLLINADSGSTAELETIIPILLAGAPSFKSCEKLSYHIVFPSTMKWSETPESWTNVYTQFMDALKQAVGSKVEQCSIIRKFDTSTIYITEIDALVALGKDMSDDISRWENLRILDYSYNCLRLLPGVKFPDSLEVLNIGGGESLETLAGFKMPPNLKVLDVSHNQLKSIDYVFPPSLRRLNLQNNCIYSLDYIKLPQQLSALDLSQNRIDTIKYVNFPRELTFLSVAHNPIECMKGARFPEKVEYLDVSCIPNESMAGIKFPDSTLCLNLQLSMTNTRGLKLPPYVKELNMACNGVNSINPLKLPNTIEKLFLANNNIKTLSKVSFPTGLKELYLGNNLITSLKNVLFPPTLEVLDMEMNPDLEENEKDISSLKDVILPSNLRILRLGYHLIKAIESMDFPFYLEELSIQYNDLRMFRNVKFGPKLRFLDLSGNQELMNVDNVYFPETLLEMRIPSTLLSNLPADIVKRANNRELILTKSLPYTI</sequence>
<dbReference type="SUPFAM" id="SSF52058">
    <property type="entry name" value="L domain-like"/>
    <property type="match status" value="1"/>
</dbReference>
<dbReference type="SMART" id="SM00364">
    <property type="entry name" value="LRR_BAC"/>
    <property type="match status" value="4"/>
</dbReference>
<gene>
    <name evidence="3" type="ORF">PUMCH_000039</name>
</gene>
<dbReference type="GeneID" id="88171108"/>
<dbReference type="SMART" id="SM00365">
    <property type="entry name" value="LRR_SD22"/>
    <property type="match status" value="5"/>
</dbReference>
<dbReference type="GO" id="GO:0005737">
    <property type="term" value="C:cytoplasm"/>
    <property type="evidence" value="ECO:0007669"/>
    <property type="project" value="TreeGrafter"/>
</dbReference>
<reference evidence="3 4" key="1">
    <citation type="submission" date="2023-10" db="EMBL/GenBank/DDBJ databases">
        <title>Draft Genome Sequence of Candida saopaulonensis from a very Premature Infant with Sepsis.</title>
        <authorList>
            <person name="Ning Y."/>
            <person name="Dai R."/>
            <person name="Xiao M."/>
            <person name="Xu Y."/>
            <person name="Yan Q."/>
            <person name="Zhang L."/>
        </authorList>
    </citation>
    <scope>NUCLEOTIDE SEQUENCE [LARGE SCALE GENOMIC DNA]</scope>
    <source>
        <strain evidence="3 4">19XY460</strain>
    </source>
</reference>
<dbReference type="SUPFAM" id="SSF52075">
    <property type="entry name" value="Outer arm dynein light chain 1"/>
    <property type="match status" value="1"/>
</dbReference>
<evidence type="ECO:0000256" key="1">
    <source>
        <dbReference type="ARBA" id="ARBA00022614"/>
    </source>
</evidence>
<proteinExistence type="predicted"/>
<dbReference type="AlphaFoldDB" id="A0AAX4H2U7"/>
<accession>A0AAX4H2U7</accession>
<keyword evidence="1" id="KW-0433">Leucine-rich repeat</keyword>
<evidence type="ECO:0000256" key="2">
    <source>
        <dbReference type="ARBA" id="ARBA00022737"/>
    </source>
</evidence>
<dbReference type="RefSeq" id="XP_062875210.1">
    <property type="nucleotide sequence ID" value="XM_063019140.1"/>
</dbReference>
<dbReference type="PANTHER" id="PTHR15454:SF56">
    <property type="entry name" value="PROTEIN PHOSPHATASE 1 REGULATORY SUBUNIT 7-RELATED"/>
    <property type="match status" value="1"/>
</dbReference>